<gene>
    <name evidence="2" type="ORF">H8Z76_12550</name>
</gene>
<keyword evidence="1" id="KW-0812">Transmembrane</keyword>
<dbReference type="Proteomes" id="UP000621540">
    <property type="component" value="Unassembled WGS sequence"/>
</dbReference>
<dbReference type="RefSeq" id="WP_186982690.1">
    <property type="nucleotide sequence ID" value="NZ_JACOQH010000011.1"/>
</dbReference>
<proteinExistence type="predicted"/>
<feature type="transmembrane region" description="Helical" evidence="1">
    <location>
        <begin position="44"/>
        <end position="62"/>
    </location>
</feature>
<dbReference type="EMBL" id="JACOQH010000011">
    <property type="protein sequence ID" value="MBC5754826.1"/>
    <property type="molecule type" value="Genomic_DNA"/>
</dbReference>
<accession>A0ABR7ID14</accession>
<evidence type="ECO:0000313" key="2">
    <source>
        <dbReference type="EMBL" id="MBC5754826.1"/>
    </source>
</evidence>
<protein>
    <submittedName>
        <fullName evidence="2">Uncharacterized protein</fullName>
    </submittedName>
</protein>
<keyword evidence="3" id="KW-1185">Reference proteome</keyword>
<evidence type="ECO:0000256" key="1">
    <source>
        <dbReference type="SAM" id="Phobius"/>
    </source>
</evidence>
<keyword evidence="1" id="KW-0472">Membrane</keyword>
<reference evidence="2 3" key="1">
    <citation type="submission" date="2020-08" db="EMBL/GenBank/DDBJ databases">
        <title>Genome public.</title>
        <authorList>
            <person name="Liu C."/>
            <person name="Sun Q."/>
        </authorList>
    </citation>
    <scope>NUCLEOTIDE SEQUENCE [LARGE SCALE GENOMIC DNA]</scope>
    <source>
        <strain evidence="2 3">BX0805</strain>
    </source>
</reference>
<name>A0ABR7ID14_9FIRM</name>
<feature type="transmembrane region" description="Helical" evidence="1">
    <location>
        <begin position="20"/>
        <end position="38"/>
    </location>
</feature>
<evidence type="ECO:0000313" key="3">
    <source>
        <dbReference type="Proteomes" id="UP000621540"/>
    </source>
</evidence>
<organism evidence="2 3">
    <name type="scientific">Roseburia yibonii</name>
    <dbReference type="NCBI Taxonomy" id="2763063"/>
    <lineage>
        <taxon>Bacteria</taxon>
        <taxon>Bacillati</taxon>
        <taxon>Bacillota</taxon>
        <taxon>Clostridia</taxon>
        <taxon>Lachnospirales</taxon>
        <taxon>Lachnospiraceae</taxon>
        <taxon>Roseburia</taxon>
    </lineage>
</organism>
<sequence>MSIFENTVMIKKRPSYGQLFAQYLLIALTILSALGTILFSPLGLFVPTVLFAVFAYFMHGSCDMEYEYTYIEGELDIDKIKAKRKRKKVAKIDLDELILIAPQGSGELNQYARNSDVKKLKAVSGRPDAKIYDVVYRDNNTIHIISFEPDEKMIDTLHKRYMRKVIL</sequence>
<comment type="caution">
    <text evidence="2">The sequence shown here is derived from an EMBL/GenBank/DDBJ whole genome shotgun (WGS) entry which is preliminary data.</text>
</comment>
<keyword evidence="1" id="KW-1133">Transmembrane helix</keyword>